<feature type="chain" id="PRO_5040156462" description="RING-type domain-containing protein" evidence="4">
    <location>
        <begin position="19"/>
        <end position="383"/>
    </location>
</feature>
<evidence type="ECO:0000256" key="1">
    <source>
        <dbReference type="ARBA" id="ARBA00022771"/>
    </source>
</evidence>
<feature type="region of interest" description="Disordered" evidence="3">
    <location>
        <begin position="173"/>
        <end position="268"/>
    </location>
</feature>
<evidence type="ECO:0000256" key="4">
    <source>
        <dbReference type="SAM" id="SignalP"/>
    </source>
</evidence>
<evidence type="ECO:0000256" key="3">
    <source>
        <dbReference type="SAM" id="MobiDB-lite"/>
    </source>
</evidence>
<dbReference type="InterPro" id="IPR001841">
    <property type="entry name" value="Znf_RING"/>
</dbReference>
<dbReference type="EMBL" id="OU963866">
    <property type="protein sequence ID" value="CAH0391064.1"/>
    <property type="molecule type" value="Genomic_DNA"/>
</dbReference>
<evidence type="ECO:0000259" key="5">
    <source>
        <dbReference type="SMART" id="SM00184"/>
    </source>
</evidence>
<dbReference type="Gene3D" id="3.30.40.10">
    <property type="entry name" value="Zinc/RING finger domain, C3HC4 (zinc finger)"/>
    <property type="match status" value="1"/>
</dbReference>
<keyword evidence="7" id="KW-1185">Reference proteome</keyword>
<feature type="region of interest" description="Disordered" evidence="3">
    <location>
        <begin position="282"/>
        <end position="309"/>
    </location>
</feature>
<accession>A0A9P0F5Y3</accession>
<keyword evidence="4" id="KW-0732">Signal</keyword>
<dbReference type="Proteomes" id="UP001152759">
    <property type="component" value="Chromosome 5"/>
</dbReference>
<feature type="compositionally biased region" description="Low complexity" evidence="3">
    <location>
        <begin position="241"/>
        <end position="253"/>
    </location>
</feature>
<feature type="compositionally biased region" description="Basic and acidic residues" evidence="3">
    <location>
        <begin position="176"/>
        <end position="185"/>
    </location>
</feature>
<proteinExistence type="predicted"/>
<keyword evidence="2" id="KW-0862">Zinc</keyword>
<dbReference type="GO" id="GO:0008270">
    <property type="term" value="F:zinc ion binding"/>
    <property type="evidence" value="ECO:0007669"/>
    <property type="project" value="UniProtKB-KW"/>
</dbReference>
<dbReference type="SMART" id="SM00184">
    <property type="entry name" value="RING"/>
    <property type="match status" value="1"/>
</dbReference>
<dbReference type="KEGG" id="btab:109039841"/>
<evidence type="ECO:0000313" key="6">
    <source>
        <dbReference type="EMBL" id="CAH0391064.1"/>
    </source>
</evidence>
<keyword evidence="1" id="KW-0863">Zinc-finger</keyword>
<keyword evidence="1" id="KW-0479">Metal-binding</keyword>
<protein>
    <recommendedName>
        <fullName evidence="5">RING-type domain-containing protein</fullName>
    </recommendedName>
</protein>
<feature type="signal peptide" evidence="4">
    <location>
        <begin position="1"/>
        <end position="18"/>
    </location>
</feature>
<dbReference type="InterPro" id="IPR013083">
    <property type="entry name" value="Znf_RING/FYVE/PHD"/>
</dbReference>
<evidence type="ECO:0000313" key="7">
    <source>
        <dbReference type="Proteomes" id="UP001152759"/>
    </source>
</evidence>
<gene>
    <name evidence="6" type="ORF">BEMITA_LOCUS9722</name>
</gene>
<dbReference type="AlphaFoldDB" id="A0A9P0F5Y3"/>
<evidence type="ECO:0000256" key="2">
    <source>
        <dbReference type="ARBA" id="ARBA00022833"/>
    </source>
</evidence>
<reference evidence="6" key="1">
    <citation type="submission" date="2021-12" db="EMBL/GenBank/DDBJ databases">
        <authorList>
            <person name="King R."/>
        </authorList>
    </citation>
    <scope>NUCLEOTIDE SEQUENCE</scope>
</reference>
<sequence length="383" mass="43061">MRFWGLLYLAVFFVTCSSMRNHSNSGARSASQRLAAFSRSWCSCLKGSQRRRRTQIEWQNSASSWSSMSSFEEESDRKSRVKSTKTETSRFYAWRATTARMLRVPARLDAKSKWPSCLPRPKSSDPEVRVEKFRGTDAFIITERGKPNDASKDFTVKILQYIATKDGLEPEIVEESSGKDARGEYKSTTYKRNRPRPIQREPTFPYQFLESDSFSIPPESPPRNPRARPSRSNQNPPPRNQPSRNQPSRNQPPRNQPPLSRPPRYEPSAAETNLEAALIASAATEQPSAPVPKVPPDPRDKEADNDASDDETCCICYSNYKNAIMKPCGHLTICLTCAATQQRQSEGNPPVAFNCAECCTKVAEYAYTDSIIRAADARLASGK</sequence>
<name>A0A9P0F5Y3_BEMTA</name>
<feature type="domain" description="RING-type" evidence="5">
    <location>
        <begin position="313"/>
        <end position="358"/>
    </location>
</feature>
<organism evidence="6 7">
    <name type="scientific">Bemisia tabaci</name>
    <name type="common">Sweetpotato whitefly</name>
    <name type="synonym">Aleurodes tabaci</name>
    <dbReference type="NCBI Taxonomy" id="7038"/>
    <lineage>
        <taxon>Eukaryota</taxon>
        <taxon>Metazoa</taxon>
        <taxon>Ecdysozoa</taxon>
        <taxon>Arthropoda</taxon>
        <taxon>Hexapoda</taxon>
        <taxon>Insecta</taxon>
        <taxon>Pterygota</taxon>
        <taxon>Neoptera</taxon>
        <taxon>Paraneoptera</taxon>
        <taxon>Hemiptera</taxon>
        <taxon>Sternorrhyncha</taxon>
        <taxon>Aleyrodoidea</taxon>
        <taxon>Aleyrodidae</taxon>
        <taxon>Aleyrodinae</taxon>
        <taxon>Bemisia</taxon>
    </lineage>
</organism>
<dbReference type="SUPFAM" id="SSF57850">
    <property type="entry name" value="RING/U-box"/>
    <property type="match status" value="1"/>
</dbReference>